<dbReference type="PANTHER" id="PTHR30204:SF69">
    <property type="entry name" value="MERR-FAMILY TRANSCRIPTIONAL REGULATOR"/>
    <property type="match status" value="1"/>
</dbReference>
<keyword evidence="4" id="KW-0804">Transcription</keyword>
<feature type="domain" description="HTH merR-type" evidence="5">
    <location>
        <begin position="3"/>
        <end position="72"/>
    </location>
</feature>
<dbReference type="PANTHER" id="PTHR30204">
    <property type="entry name" value="REDOX-CYCLING DRUG-SENSING TRANSCRIPTIONAL ACTIVATOR SOXR"/>
    <property type="match status" value="1"/>
</dbReference>
<dbReference type="InterPro" id="IPR047057">
    <property type="entry name" value="MerR_fam"/>
</dbReference>
<dbReference type="InterPro" id="IPR009061">
    <property type="entry name" value="DNA-bd_dom_put_sf"/>
</dbReference>
<keyword evidence="3" id="KW-0238">DNA-binding</keyword>
<dbReference type="SMART" id="SM00422">
    <property type="entry name" value="HTH_MERR"/>
    <property type="match status" value="1"/>
</dbReference>
<dbReference type="InterPro" id="IPR003759">
    <property type="entry name" value="Cbl-bd_cap"/>
</dbReference>
<sequence>MSNYTMAQIVSLTGIKSHTLRKWESRYNFLEPQRTDTNIRYYSDEQLKKLLNISILTRNGFRISKIDKMSENEIHEEVSKIVLIGSSEDEVSALILSMITLNEDEFDATINAEILRTGLISTVTGLIYPFLAQVGVLWGANKVMPAQEHFISNLIRQKIFSAIELLPKPLPNAPRVLLFLPENENHELGLLLASYIAQNIGWRAYYLGQNVPNENIKMVVDITHPNVLVTMFTTHTKKSVESRLKGLTEELEVPVIVSGYIENPEDLKLISEDIHYLFKPDEFIPLLKAIEAKHLVDNTLN</sequence>
<gene>
    <name evidence="6" type="ORF">ACFFVB_10350</name>
</gene>
<comment type="caution">
    <text evidence="6">The sequence shown here is derived from an EMBL/GenBank/DDBJ whole genome shotgun (WGS) entry which is preliminary data.</text>
</comment>
<dbReference type="SUPFAM" id="SSF52242">
    <property type="entry name" value="Cobalamin (vitamin B12)-binding domain"/>
    <property type="match status" value="1"/>
</dbReference>
<keyword evidence="1" id="KW-0678">Repressor</keyword>
<dbReference type="InterPro" id="IPR000551">
    <property type="entry name" value="MerR-type_HTH_dom"/>
</dbReference>
<evidence type="ECO:0000256" key="3">
    <source>
        <dbReference type="ARBA" id="ARBA00023125"/>
    </source>
</evidence>
<dbReference type="RefSeq" id="WP_382382663.1">
    <property type="nucleotide sequence ID" value="NZ_JBHMEZ010000011.1"/>
</dbReference>
<reference evidence="6 7" key="1">
    <citation type="submission" date="2024-09" db="EMBL/GenBank/DDBJ databases">
        <authorList>
            <person name="Sun Q."/>
            <person name="Mori K."/>
        </authorList>
    </citation>
    <scope>NUCLEOTIDE SEQUENCE [LARGE SCALE GENOMIC DNA]</scope>
    <source>
        <strain evidence="6 7">CECT 8286</strain>
    </source>
</reference>
<dbReference type="InterPro" id="IPR036594">
    <property type="entry name" value="Meth_synthase_dom"/>
</dbReference>
<name>A0ABV5F204_9FLAO</name>
<evidence type="ECO:0000313" key="7">
    <source>
        <dbReference type="Proteomes" id="UP001589605"/>
    </source>
</evidence>
<evidence type="ECO:0000256" key="1">
    <source>
        <dbReference type="ARBA" id="ARBA00022491"/>
    </source>
</evidence>
<evidence type="ECO:0000256" key="4">
    <source>
        <dbReference type="ARBA" id="ARBA00023163"/>
    </source>
</evidence>
<dbReference type="SUPFAM" id="SSF46955">
    <property type="entry name" value="Putative DNA-binding domain"/>
    <property type="match status" value="1"/>
</dbReference>
<proteinExistence type="predicted"/>
<evidence type="ECO:0000259" key="5">
    <source>
        <dbReference type="PROSITE" id="PS50937"/>
    </source>
</evidence>
<keyword evidence="2" id="KW-0805">Transcription regulation</keyword>
<dbReference type="Gene3D" id="1.10.1660.10">
    <property type="match status" value="1"/>
</dbReference>
<dbReference type="EMBL" id="JBHMEZ010000011">
    <property type="protein sequence ID" value="MFB9053477.1"/>
    <property type="molecule type" value="Genomic_DNA"/>
</dbReference>
<evidence type="ECO:0000313" key="6">
    <source>
        <dbReference type="EMBL" id="MFB9053477.1"/>
    </source>
</evidence>
<keyword evidence="7" id="KW-1185">Reference proteome</keyword>
<organism evidence="6 7">
    <name type="scientific">Formosa undariae</name>
    <dbReference type="NCBI Taxonomy" id="1325436"/>
    <lineage>
        <taxon>Bacteria</taxon>
        <taxon>Pseudomonadati</taxon>
        <taxon>Bacteroidota</taxon>
        <taxon>Flavobacteriia</taxon>
        <taxon>Flavobacteriales</taxon>
        <taxon>Flavobacteriaceae</taxon>
        <taxon>Formosa</taxon>
    </lineage>
</organism>
<dbReference type="InterPro" id="IPR036724">
    <property type="entry name" value="Cobalamin-bd_sf"/>
</dbReference>
<dbReference type="Gene3D" id="1.10.1240.10">
    <property type="entry name" value="Methionine synthase domain"/>
    <property type="match status" value="1"/>
</dbReference>
<dbReference type="Pfam" id="PF13411">
    <property type="entry name" value="MerR_1"/>
    <property type="match status" value="1"/>
</dbReference>
<dbReference type="Pfam" id="PF02607">
    <property type="entry name" value="B12-binding_2"/>
    <property type="match status" value="1"/>
</dbReference>
<dbReference type="PROSITE" id="PS50937">
    <property type="entry name" value="HTH_MERR_2"/>
    <property type="match status" value="1"/>
</dbReference>
<accession>A0ABV5F204</accession>
<dbReference type="CDD" id="cd01104">
    <property type="entry name" value="HTH_MlrA-CarA"/>
    <property type="match status" value="1"/>
</dbReference>
<dbReference type="Proteomes" id="UP001589605">
    <property type="component" value="Unassembled WGS sequence"/>
</dbReference>
<evidence type="ECO:0000256" key="2">
    <source>
        <dbReference type="ARBA" id="ARBA00023015"/>
    </source>
</evidence>
<protein>
    <submittedName>
        <fullName evidence="6">MerR family transcriptional regulator</fullName>
    </submittedName>
</protein>
<dbReference type="Gene3D" id="3.40.50.280">
    <property type="entry name" value="Cobalamin-binding domain"/>
    <property type="match status" value="1"/>
</dbReference>